<reference evidence="2" key="1">
    <citation type="journal article" date="2023" name="Front. Plant Sci.">
        <title>Chromosomal-level genome assembly of Melastoma candidum provides insights into trichome evolution.</title>
        <authorList>
            <person name="Zhong Y."/>
            <person name="Wu W."/>
            <person name="Sun C."/>
            <person name="Zou P."/>
            <person name="Liu Y."/>
            <person name="Dai S."/>
            <person name="Zhou R."/>
        </authorList>
    </citation>
    <scope>NUCLEOTIDE SEQUENCE [LARGE SCALE GENOMIC DNA]</scope>
</reference>
<organism evidence="1 2">
    <name type="scientific">Melastoma candidum</name>
    <dbReference type="NCBI Taxonomy" id="119954"/>
    <lineage>
        <taxon>Eukaryota</taxon>
        <taxon>Viridiplantae</taxon>
        <taxon>Streptophyta</taxon>
        <taxon>Embryophyta</taxon>
        <taxon>Tracheophyta</taxon>
        <taxon>Spermatophyta</taxon>
        <taxon>Magnoliopsida</taxon>
        <taxon>eudicotyledons</taxon>
        <taxon>Gunneridae</taxon>
        <taxon>Pentapetalae</taxon>
        <taxon>rosids</taxon>
        <taxon>malvids</taxon>
        <taxon>Myrtales</taxon>
        <taxon>Melastomataceae</taxon>
        <taxon>Melastomatoideae</taxon>
        <taxon>Melastomateae</taxon>
        <taxon>Melastoma</taxon>
    </lineage>
</organism>
<comment type="caution">
    <text evidence="1">The sequence shown here is derived from an EMBL/GenBank/DDBJ whole genome shotgun (WGS) entry which is preliminary data.</text>
</comment>
<evidence type="ECO:0000313" key="2">
    <source>
        <dbReference type="Proteomes" id="UP001057402"/>
    </source>
</evidence>
<protein>
    <submittedName>
        <fullName evidence="1">Uncharacterized protein</fullName>
    </submittedName>
</protein>
<gene>
    <name evidence="1" type="ORF">MLD38_014546</name>
</gene>
<dbReference type="EMBL" id="CM042883">
    <property type="protein sequence ID" value="KAI4376831.1"/>
    <property type="molecule type" value="Genomic_DNA"/>
</dbReference>
<dbReference type="Proteomes" id="UP001057402">
    <property type="component" value="Chromosome 4"/>
</dbReference>
<name>A0ACB9RCG7_9MYRT</name>
<sequence>MESLQSFTRGSIRLVPLYFDNEAEGNGASGTAGERPSRESSNPGQVWMVTCRKHSTRHLAYMKRMELDVYIQAFFFVCPTMTTYFFFFMWRQYSSFAIEEKVF</sequence>
<accession>A0ACB9RCG7</accession>
<evidence type="ECO:0000313" key="1">
    <source>
        <dbReference type="EMBL" id="KAI4376831.1"/>
    </source>
</evidence>
<keyword evidence="2" id="KW-1185">Reference proteome</keyword>
<proteinExistence type="predicted"/>